<evidence type="ECO:0000313" key="1">
    <source>
        <dbReference type="EMBL" id="GLR14007.1"/>
    </source>
</evidence>
<dbReference type="RefSeq" id="WP_284197099.1">
    <property type="nucleotide sequence ID" value="NZ_BSOG01000003.1"/>
</dbReference>
<name>A0ABQ5YJZ3_9NEIS</name>
<evidence type="ECO:0000313" key="2">
    <source>
        <dbReference type="Proteomes" id="UP001156706"/>
    </source>
</evidence>
<gene>
    <name evidence="1" type="ORF">GCM10007907_27970</name>
</gene>
<proteinExistence type="predicted"/>
<reference evidence="2" key="1">
    <citation type="journal article" date="2019" name="Int. J. Syst. Evol. Microbiol.">
        <title>The Global Catalogue of Microorganisms (GCM) 10K type strain sequencing project: providing services to taxonomists for standard genome sequencing and annotation.</title>
        <authorList>
            <consortium name="The Broad Institute Genomics Platform"/>
            <consortium name="The Broad Institute Genome Sequencing Center for Infectious Disease"/>
            <person name="Wu L."/>
            <person name="Ma J."/>
        </authorList>
    </citation>
    <scope>NUCLEOTIDE SEQUENCE [LARGE SCALE GENOMIC DNA]</scope>
    <source>
        <strain evidence="2">NBRC 110044</strain>
    </source>
</reference>
<dbReference type="Proteomes" id="UP001156706">
    <property type="component" value="Unassembled WGS sequence"/>
</dbReference>
<accession>A0ABQ5YJZ3</accession>
<protein>
    <submittedName>
        <fullName evidence="1">Uncharacterized protein</fullName>
    </submittedName>
</protein>
<organism evidence="1 2">
    <name type="scientific">Chitinimonas prasina</name>
    <dbReference type="NCBI Taxonomy" id="1434937"/>
    <lineage>
        <taxon>Bacteria</taxon>
        <taxon>Pseudomonadati</taxon>
        <taxon>Pseudomonadota</taxon>
        <taxon>Betaproteobacteria</taxon>
        <taxon>Neisseriales</taxon>
        <taxon>Chitinibacteraceae</taxon>
        <taxon>Chitinimonas</taxon>
    </lineage>
</organism>
<keyword evidence="2" id="KW-1185">Reference proteome</keyword>
<comment type="caution">
    <text evidence="1">The sequence shown here is derived from an EMBL/GenBank/DDBJ whole genome shotgun (WGS) entry which is preliminary data.</text>
</comment>
<sequence>MMVGLVQQLQQDQRPGAAAAQRAQAGGGDAATDAVAGLLKEAISSPETQQAILQELQDGARDLEMAMAEVAVNLLQSATNTVKSMRRAIPPQALSRVCAMVVAKLLEMAQSAQLLGDNEPKLLARRALALTVHMYRNGKGSVQ</sequence>
<dbReference type="EMBL" id="BSOG01000003">
    <property type="protein sequence ID" value="GLR14007.1"/>
    <property type="molecule type" value="Genomic_DNA"/>
</dbReference>